<protein>
    <recommendedName>
        <fullName evidence="4">Cytochrome P460 domain-containing protein</fullName>
    </recommendedName>
</protein>
<keyword evidence="1" id="KW-1133">Transmembrane helix</keyword>
<accession>A0ABQ5PZB0</accession>
<reference evidence="2" key="1">
    <citation type="journal article" date="2023" name="Antonie Van Leeuwenhoek">
        <title>Mesoterricola silvestris gen. nov., sp. nov., Mesoterricola sediminis sp. nov., Geothrix oryzae sp. nov., Geothrix edaphica sp. nov., Geothrix rubra sp. nov., and Geothrix limicola sp. nov., six novel members of Acidobacteriota isolated from soils.</title>
        <authorList>
            <person name="Itoh H."/>
            <person name="Sugisawa Y."/>
            <person name="Mise K."/>
            <person name="Xu Z."/>
            <person name="Kuniyasu M."/>
            <person name="Ushijima N."/>
            <person name="Kawano K."/>
            <person name="Kobayashi E."/>
            <person name="Shiratori Y."/>
            <person name="Masuda Y."/>
            <person name="Senoo K."/>
        </authorList>
    </citation>
    <scope>NUCLEOTIDE SEQUENCE</scope>
    <source>
        <strain evidence="2">Red802</strain>
    </source>
</reference>
<dbReference type="EMBL" id="BSDC01000002">
    <property type="protein sequence ID" value="GLH67455.1"/>
    <property type="molecule type" value="Genomic_DNA"/>
</dbReference>
<dbReference type="RefSeq" id="WP_285608637.1">
    <property type="nucleotide sequence ID" value="NZ_BSDC01000002.1"/>
</dbReference>
<evidence type="ECO:0000256" key="1">
    <source>
        <dbReference type="SAM" id="Phobius"/>
    </source>
</evidence>
<evidence type="ECO:0008006" key="4">
    <source>
        <dbReference type="Google" id="ProtNLM"/>
    </source>
</evidence>
<feature type="transmembrane region" description="Helical" evidence="1">
    <location>
        <begin position="6"/>
        <end position="27"/>
    </location>
</feature>
<name>A0ABQ5PZB0_9BACT</name>
<feature type="transmembrane region" description="Helical" evidence="1">
    <location>
        <begin position="89"/>
        <end position="109"/>
    </location>
</feature>
<evidence type="ECO:0000313" key="2">
    <source>
        <dbReference type="EMBL" id="GLH67455.1"/>
    </source>
</evidence>
<sequence>MEWIALKHALLSHLPVATGLLLPWALFASQRAGRGIRPWWTVCRYLGWVGLLGLLAALVSGPAAGRLHGLVPAGRIFPLPASGLGADALLFRHAVIATSAALLALPALWAMNRARKDHQSLGILALLLGLLWSATLLATGYSGYGLAHPVSPAPILTAPVKAAEVPAPPVDPEAQAPLRALDYAALEPLHAEPVKSPAHGGRWIRAWANPAAAAAYRAGRTLPPGALVVMSSLEDRWGRPGTEPGPLYALEMQGETPALTFYWPQVPVDRRRETGGETRAYWRGQDPHLEACRACHAGGMADPAKRSKWRVPRKAASE</sequence>
<comment type="caution">
    <text evidence="2">The sequence shown here is derived from an EMBL/GenBank/DDBJ whole genome shotgun (WGS) entry which is preliminary data.</text>
</comment>
<keyword evidence="1" id="KW-0472">Membrane</keyword>
<feature type="transmembrane region" description="Helical" evidence="1">
    <location>
        <begin position="121"/>
        <end position="144"/>
    </location>
</feature>
<keyword evidence="1" id="KW-0812">Transmembrane</keyword>
<organism evidence="2 3">
    <name type="scientific">Geothrix edaphica</name>
    <dbReference type="NCBI Taxonomy" id="2927976"/>
    <lineage>
        <taxon>Bacteria</taxon>
        <taxon>Pseudomonadati</taxon>
        <taxon>Acidobacteriota</taxon>
        <taxon>Holophagae</taxon>
        <taxon>Holophagales</taxon>
        <taxon>Holophagaceae</taxon>
        <taxon>Geothrix</taxon>
    </lineage>
</organism>
<dbReference type="Proteomes" id="UP001165044">
    <property type="component" value="Unassembled WGS sequence"/>
</dbReference>
<proteinExistence type="predicted"/>
<feature type="transmembrane region" description="Helical" evidence="1">
    <location>
        <begin position="39"/>
        <end position="59"/>
    </location>
</feature>
<evidence type="ECO:0000313" key="3">
    <source>
        <dbReference type="Proteomes" id="UP001165044"/>
    </source>
</evidence>
<gene>
    <name evidence="2" type="ORF">GETHED_18190</name>
</gene>
<keyword evidence="3" id="KW-1185">Reference proteome</keyword>